<evidence type="ECO:0000256" key="1">
    <source>
        <dbReference type="SAM" id="MobiDB-lite"/>
    </source>
</evidence>
<protein>
    <submittedName>
        <fullName evidence="2">Uncharacterized protein</fullName>
    </submittedName>
</protein>
<dbReference type="EMBL" id="GBXM01059364">
    <property type="protein sequence ID" value="JAH49213.1"/>
    <property type="molecule type" value="Transcribed_RNA"/>
</dbReference>
<organism evidence="2">
    <name type="scientific">Anguilla anguilla</name>
    <name type="common">European freshwater eel</name>
    <name type="synonym">Muraena anguilla</name>
    <dbReference type="NCBI Taxonomy" id="7936"/>
    <lineage>
        <taxon>Eukaryota</taxon>
        <taxon>Metazoa</taxon>
        <taxon>Chordata</taxon>
        <taxon>Craniata</taxon>
        <taxon>Vertebrata</taxon>
        <taxon>Euteleostomi</taxon>
        <taxon>Actinopterygii</taxon>
        <taxon>Neopterygii</taxon>
        <taxon>Teleostei</taxon>
        <taxon>Anguilliformes</taxon>
        <taxon>Anguillidae</taxon>
        <taxon>Anguilla</taxon>
    </lineage>
</organism>
<sequence>MSSKQQISLPYTERKCQKMP</sequence>
<name>A0A0E9T8X6_ANGAN</name>
<evidence type="ECO:0000313" key="2">
    <source>
        <dbReference type="EMBL" id="JAH49213.1"/>
    </source>
</evidence>
<reference evidence="2" key="1">
    <citation type="submission" date="2014-11" db="EMBL/GenBank/DDBJ databases">
        <authorList>
            <person name="Amaro Gonzalez C."/>
        </authorList>
    </citation>
    <scope>NUCLEOTIDE SEQUENCE</scope>
</reference>
<reference evidence="2" key="2">
    <citation type="journal article" date="2015" name="Fish Shellfish Immunol.">
        <title>Early steps in the European eel (Anguilla anguilla)-Vibrio vulnificus interaction in the gills: Role of the RtxA13 toxin.</title>
        <authorList>
            <person name="Callol A."/>
            <person name="Pajuelo D."/>
            <person name="Ebbesson L."/>
            <person name="Teles M."/>
            <person name="MacKenzie S."/>
            <person name="Amaro C."/>
        </authorList>
    </citation>
    <scope>NUCLEOTIDE SEQUENCE</scope>
</reference>
<proteinExistence type="predicted"/>
<accession>A0A0E9T8X6</accession>
<feature type="region of interest" description="Disordered" evidence="1">
    <location>
        <begin position="1"/>
        <end position="20"/>
    </location>
</feature>
<dbReference type="AlphaFoldDB" id="A0A0E9T8X6"/>